<keyword evidence="7 8" id="KW-0472">Membrane</keyword>
<comment type="similarity">
    <text evidence="3">Belongs to the oleosin family.</text>
</comment>
<comment type="subcellular location">
    <subcellularLocation>
        <location evidence="2">Lipid droplet</location>
    </subcellularLocation>
    <subcellularLocation>
        <location evidence="1">Membrane</location>
        <topology evidence="1">Multi-pass membrane protein</topology>
    </subcellularLocation>
</comment>
<evidence type="ECO:0000313" key="10">
    <source>
        <dbReference type="Proteomes" id="UP001229421"/>
    </source>
</evidence>
<evidence type="ECO:0000256" key="8">
    <source>
        <dbReference type="SAM" id="Phobius"/>
    </source>
</evidence>
<name>A0AAD8KA07_TARER</name>
<evidence type="ECO:0000256" key="1">
    <source>
        <dbReference type="ARBA" id="ARBA00004141"/>
    </source>
</evidence>
<dbReference type="AlphaFoldDB" id="A0AAD8KA07"/>
<evidence type="ECO:0000256" key="2">
    <source>
        <dbReference type="ARBA" id="ARBA00004502"/>
    </source>
</evidence>
<accession>A0AAD8KA07</accession>
<feature type="transmembrane region" description="Helical" evidence="8">
    <location>
        <begin position="37"/>
        <end position="59"/>
    </location>
</feature>
<dbReference type="GO" id="GO:0009791">
    <property type="term" value="P:post-embryonic development"/>
    <property type="evidence" value="ECO:0007669"/>
    <property type="project" value="UniProtKB-ARBA"/>
</dbReference>
<dbReference type="Pfam" id="PF01277">
    <property type="entry name" value="Oleosin"/>
    <property type="match status" value="1"/>
</dbReference>
<keyword evidence="5 8" id="KW-0812">Transmembrane</keyword>
<comment type="caution">
    <text evidence="9">The sequence shown here is derived from an EMBL/GenBank/DDBJ whole genome shotgun (WGS) entry which is preliminary data.</text>
</comment>
<organism evidence="9 10">
    <name type="scientific">Tagetes erecta</name>
    <name type="common">African marigold</name>
    <dbReference type="NCBI Taxonomy" id="13708"/>
    <lineage>
        <taxon>Eukaryota</taxon>
        <taxon>Viridiplantae</taxon>
        <taxon>Streptophyta</taxon>
        <taxon>Embryophyta</taxon>
        <taxon>Tracheophyta</taxon>
        <taxon>Spermatophyta</taxon>
        <taxon>Magnoliopsida</taxon>
        <taxon>eudicotyledons</taxon>
        <taxon>Gunneridae</taxon>
        <taxon>Pentapetalae</taxon>
        <taxon>asterids</taxon>
        <taxon>campanulids</taxon>
        <taxon>Asterales</taxon>
        <taxon>Asteraceae</taxon>
        <taxon>Asteroideae</taxon>
        <taxon>Heliantheae alliance</taxon>
        <taxon>Tageteae</taxon>
        <taxon>Tagetes</taxon>
    </lineage>
</organism>
<keyword evidence="6 8" id="KW-1133">Transmembrane helix</keyword>
<evidence type="ECO:0000256" key="4">
    <source>
        <dbReference type="ARBA" id="ARBA00022677"/>
    </source>
</evidence>
<gene>
    <name evidence="9" type="ORF">QVD17_28188</name>
</gene>
<evidence type="ECO:0000256" key="7">
    <source>
        <dbReference type="ARBA" id="ARBA00023136"/>
    </source>
</evidence>
<keyword evidence="4" id="KW-0551">Lipid droplet</keyword>
<evidence type="ECO:0000313" key="9">
    <source>
        <dbReference type="EMBL" id="KAK1419032.1"/>
    </source>
</evidence>
<protein>
    <recommendedName>
        <fullName evidence="11">Oleosin</fullName>
    </recommendedName>
</protein>
<dbReference type="GO" id="GO:0016020">
    <property type="term" value="C:membrane"/>
    <property type="evidence" value="ECO:0007669"/>
    <property type="project" value="UniProtKB-SubCell"/>
</dbReference>
<keyword evidence="10" id="KW-1185">Reference proteome</keyword>
<evidence type="ECO:0008006" key="11">
    <source>
        <dbReference type="Google" id="ProtNLM"/>
    </source>
</evidence>
<dbReference type="GO" id="GO:0048608">
    <property type="term" value="P:reproductive structure development"/>
    <property type="evidence" value="ECO:0007669"/>
    <property type="project" value="UniProtKB-ARBA"/>
</dbReference>
<reference evidence="9" key="1">
    <citation type="journal article" date="2023" name="bioRxiv">
        <title>Improved chromosome-level genome assembly for marigold (Tagetes erecta).</title>
        <authorList>
            <person name="Jiang F."/>
            <person name="Yuan L."/>
            <person name="Wang S."/>
            <person name="Wang H."/>
            <person name="Xu D."/>
            <person name="Wang A."/>
            <person name="Fan W."/>
        </authorList>
    </citation>
    <scope>NUCLEOTIDE SEQUENCE</scope>
    <source>
        <strain evidence="9">WSJ</strain>
        <tissue evidence="9">Leaf</tissue>
    </source>
</reference>
<evidence type="ECO:0000256" key="3">
    <source>
        <dbReference type="ARBA" id="ARBA00010858"/>
    </source>
</evidence>
<evidence type="ECO:0000256" key="6">
    <source>
        <dbReference type="ARBA" id="ARBA00022989"/>
    </source>
</evidence>
<dbReference type="EMBL" id="JAUHHV010000007">
    <property type="protein sequence ID" value="KAK1419032.1"/>
    <property type="molecule type" value="Genomic_DNA"/>
</dbReference>
<proteinExistence type="inferred from homology"/>
<dbReference type="InterPro" id="IPR000136">
    <property type="entry name" value="Oleosin"/>
</dbReference>
<dbReference type="GO" id="GO:0012511">
    <property type="term" value="C:monolayer-surrounded lipid storage body"/>
    <property type="evidence" value="ECO:0007669"/>
    <property type="project" value="InterPro"/>
</dbReference>
<dbReference type="Proteomes" id="UP001229421">
    <property type="component" value="Unassembled WGS sequence"/>
</dbReference>
<evidence type="ECO:0000256" key="5">
    <source>
        <dbReference type="ARBA" id="ARBA00022692"/>
    </source>
</evidence>
<sequence length="99" mass="11230">MAKNSLHIISNQRHQSHLSEKRARIVKVATISGGALVLSPMLTILSPVWVPAFFVYWIYSYAIGQRPIGADKVDHARKKIVERVEEVKNKVEHLGKERS</sequence>